<evidence type="ECO:0000313" key="2">
    <source>
        <dbReference type="EMBL" id="PMD68765.1"/>
    </source>
</evidence>
<evidence type="ECO:0000313" key="3">
    <source>
        <dbReference type="Proteomes" id="UP000235649"/>
    </source>
</evidence>
<keyword evidence="1" id="KW-1133">Transmembrane helix</keyword>
<keyword evidence="3" id="KW-1185">Reference proteome</keyword>
<dbReference type="EMBL" id="NIPR01000034">
    <property type="protein sequence ID" value="PMD68765.1"/>
    <property type="molecule type" value="Genomic_DNA"/>
</dbReference>
<keyword evidence="1" id="KW-0472">Membrane</keyword>
<keyword evidence="1" id="KW-0812">Transmembrane</keyword>
<sequence length="70" mass="8285">MRGICRLVLLLLWILTISIFVIISSTRGWWYLTPIIAYNKPQGAFGWLFSITVFLSIVYFVYYHLINIKK</sequence>
<dbReference type="OrthoDB" id="2317805at2"/>
<comment type="caution">
    <text evidence="2">The sequence shown here is derived from an EMBL/GenBank/DDBJ whole genome shotgun (WGS) entry which is preliminary data.</text>
</comment>
<dbReference type="AlphaFoldDB" id="A0A2N7ASV3"/>
<reference evidence="2 3" key="1">
    <citation type="submission" date="2017-05" db="EMBL/GenBank/DDBJ databases">
        <title>Lactobacillus nurukis nov., sp. nov., isolated from nuruk.</title>
        <authorList>
            <person name="Kim S.-J."/>
        </authorList>
    </citation>
    <scope>NUCLEOTIDE SEQUENCE [LARGE SCALE GENOMIC DNA]</scope>
    <source>
        <strain evidence="2 3">SYF10-1a</strain>
    </source>
</reference>
<gene>
    <name evidence="2" type="ORF">CBP76_08670</name>
</gene>
<accession>A0A2N7ASV3</accession>
<name>A0A2N7ASV3_9LACO</name>
<proteinExistence type="predicted"/>
<organism evidence="2 3">
    <name type="scientific">Companilactobacillus nuruki</name>
    <dbReference type="NCBI Taxonomy" id="1993540"/>
    <lineage>
        <taxon>Bacteria</taxon>
        <taxon>Bacillati</taxon>
        <taxon>Bacillota</taxon>
        <taxon>Bacilli</taxon>
        <taxon>Lactobacillales</taxon>
        <taxon>Lactobacillaceae</taxon>
        <taxon>Companilactobacillus</taxon>
    </lineage>
</organism>
<feature type="transmembrane region" description="Helical" evidence="1">
    <location>
        <begin position="44"/>
        <end position="65"/>
    </location>
</feature>
<feature type="transmembrane region" description="Helical" evidence="1">
    <location>
        <begin position="7"/>
        <end position="32"/>
    </location>
</feature>
<dbReference type="Proteomes" id="UP000235649">
    <property type="component" value="Unassembled WGS sequence"/>
</dbReference>
<protein>
    <submittedName>
        <fullName evidence="2">Uncharacterized protein</fullName>
    </submittedName>
</protein>
<evidence type="ECO:0000256" key="1">
    <source>
        <dbReference type="SAM" id="Phobius"/>
    </source>
</evidence>
<dbReference type="RefSeq" id="WP_102196506.1">
    <property type="nucleotide sequence ID" value="NZ_NIPR01000034.1"/>
</dbReference>